<reference evidence="3" key="1">
    <citation type="submission" date="2009-09" db="EMBL/GenBank/DDBJ databases">
        <title>The complete chromosome of Sebaldella termitidis ATCC 33386.</title>
        <authorList>
            <consortium name="US DOE Joint Genome Institute (JGI-PGF)"/>
            <person name="Lucas S."/>
            <person name="Copeland A."/>
            <person name="Lapidus A."/>
            <person name="Glavina del Rio T."/>
            <person name="Dalin E."/>
            <person name="Tice H."/>
            <person name="Bruce D."/>
            <person name="Goodwin L."/>
            <person name="Pitluck S."/>
            <person name="Kyrpides N."/>
            <person name="Mavromatis K."/>
            <person name="Ivanova N."/>
            <person name="Mikhailova N."/>
            <person name="Sims D."/>
            <person name="Meincke L."/>
            <person name="Brettin T."/>
            <person name="Detter J.C."/>
            <person name="Han C."/>
            <person name="Larimer F."/>
            <person name="Land M."/>
            <person name="Hauser L."/>
            <person name="Markowitz V."/>
            <person name="Cheng J.F."/>
            <person name="Hugenholtz P."/>
            <person name="Woyke T."/>
            <person name="Wu D."/>
            <person name="Eisen J.A."/>
        </authorList>
    </citation>
    <scope>NUCLEOTIDE SEQUENCE [LARGE SCALE GENOMIC DNA]</scope>
    <source>
        <strain evidence="3">ATCC 33386 / NCTC 11300</strain>
    </source>
</reference>
<dbReference type="AlphaFoldDB" id="D1AN68"/>
<evidence type="ECO:0000313" key="3">
    <source>
        <dbReference type="Proteomes" id="UP000000845"/>
    </source>
</evidence>
<feature type="compositionally biased region" description="Acidic residues" evidence="1">
    <location>
        <begin position="13"/>
        <end position="23"/>
    </location>
</feature>
<dbReference type="EMBL" id="CP001739">
    <property type="protein sequence ID" value="ACZ09672.1"/>
    <property type="molecule type" value="Genomic_DNA"/>
</dbReference>
<dbReference type="STRING" id="526218.Sterm_2828"/>
<evidence type="ECO:0000256" key="1">
    <source>
        <dbReference type="SAM" id="MobiDB-lite"/>
    </source>
</evidence>
<gene>
    <name evidence="2" type="ordered locus">Sterm_2828</name>
</gene>
<dbReference type="Proteomes" id="UP000000845">
    <property type="component" value="Chromosome"/>
</dbReference>
<feature type="compositionally biased region" description="Basic and acidic residues" evidence="1">
    <location>
        <begin position="1"/>
        <end position="12"/>
    </location>
</feature>
<reference evidence="2 3" key="2">
    <citation type="journal article" date="2010" name="Stand. Genomic Sci.">
        <title>Complete genome sequence of Sebaldella termitidis type strain (NCTC 11300).</title>
        <authorList>
            <person name="Harmon-Smith M."/>
            <person name="Celia L."/>
            <person name="Chertkov O."/>
            <person name="Lapidus A."/>
            <person name="Copeland A."/>
            <person name="Glavina Del Rio T."/>
            <person name="Nolan M."/>
            <person name="Lucas S."/>
            <person name="Tice H."/>
            <person name="Cheng J.F."/>
            <person name="Han C."/>
            <person name="Detter J.C."/>
            <person name="Bruce D."/>
            <person name="Goodwin L."/>
            <person name="Pitluck S."/>
            <person name="Pati A."/>
            <person name="Liolios K."/>
            <person name="Ivanova N."/>
            <person name="Mavromatis K."/>
            <person name="Mikhailova N."/>
            <person name="Chen A."/>
            <person name="Palaniappan K."/>
            <person name="Land M."/>
            <person name="Hauser L."/>
            <person name="Chang Y.J."/>
            <person name="Jeffries C.D."/>
            <person name="Brettin T."/>
            <person name="Goker M."/>
            <person name="Beck B."/>
            <person name="Bristow J."/>
            <person name="Eisen J.A."/>
            <person name="Markowitz V."/>
            <person name="Hugenholtz P."/>
            <person name="Kyrpides N.C."/>
            <person name="Klenk H.P."/>
            <person name="Chen F."/>
        </authorList>
    </citation>
    <scope>NUCLEOTIDE SEQUENCE [LARGE SCALE GENOMIC DNA]</scope>
    <source>
        <strain evidence="3">ATCC 33386 / NCTC 11300</strain>
    </source>
</reference>
<name>D1AN68_SEBTE</name>
<dbReference type="RefSeq" id="WP_012862266.1">
    <property type="nucleotide sequence ID" value="NC_013517.1"/>
</dbReference>
<protein>
    <submittedName>
        <fullName evidence="2">Uncharacterized protein</fullName>
    </submittedName>
</protein>
<keyword evidence="3" id="KW-1185">Reference proteome</keyword>
<evidence type="ECO:0000313" key="2">
    <source>
        <dbReference type="EMBL" id="ACZ09672.1"/>
    </source>
</evidence>
<proteinExistence type="predicted"/>
<feature type="region of interest" description="Disordered" evidence="1">
    <location>
        <begin position="1"/>
        <end position="26"/>
    </location>
</feature>
<organism evidence="2 3">
    <name type="scientific">Sebaldella termitidis (strain ATCC 33386 / NCTC 11300)</name>
    <dbReference type="NCBI Taxonomy" id="526218"/>
    <lineage>
        <taxon>Bacteria</taxon>
        <taxon>Fusobacteriati</taxon>
        <taxon>Fusobacteriota</taxon>
        <taxon>Fusobacteriia</taxon>
        <taxon>Fusobacteriales</taxon>
        <taxon>Leptotrichiaceae</taxon>
        <taxon>Sebaldella</taxon>
    </lineage>
</organism>
<accession>D1AN68</accession>
<dbReference type="KEGG" id="str:Sterm_2828"/>
<sequence>MTDIEKATKDNEIIESSEINEDNENSKVDEILKKYGELAVGSSDIDMREEPGAKFGIKVGFREKEGIKNIVVWFTIPSDIKQLEYAELKREGFAMDIEMGNSKTNVENTKVIFTSYLAKELNFIKKNIITSNINIEKIQKKSIRKIIDFARYICGVDEEDPSEA</sequence>
<dbReference type="HOGENOM" id="CLU_1617871_0_0_0"/>